<dbReference type="InterPro" id="IPR003439">
    <property type="entry name" value="ABC_transporter-like_ATP-bd"/>
</dbReference>
<keyword evidence="6" id="KW-1185">Reference proteome</keyword>
<name>A0ABS2DRH2_9BURK</name>
<organism evidence="5 6">
    <name type="scientific">Sutterella massiliensis</name>
    <dbReference type="NCBI Taxonomy" id="1816689"/>
    <lineage>
        <taxon>Bacteria</taxon>
        <taxon>Pseudomonadati</taxon>
        <taxon>Pseudomonadota</taxon>
        <taxon>Betaproteobacteria</taxon>
        <taxon>Burkholderiales</taxon>
        <taxon>Sutterellaceae</taxon>
        <taxon>Sutterella</taxon>
    </lineage>
</organism>
<dbReference type="InterPro" id="IPR027417">
    <property type="entry name" value="P-loop_NTPase"/>
</dbReference>
<gene>
    <name evidence="5" type="ORF">H6A60_05495</name>
</gene>
<evidence type="ECO:0000313" key="6">
    <source>
        <dbReference type="Proteomes" id="UP000715095"/>
    </source>
</evidence>
<dbReference type="GO" id="GO:0005524">
    <property type="term" value="F:ATP binding"/>
    <property type="evidence" value="ECO:0007669"/>
    <property type="project" value="UniProtKB-KW"/>
</dbReference>
<evidence type="ECO:0000256" key="2">
    <source>
        <dbReference type="ARBA" id="ARBA00022741"/>
    </source>
</evidence>
<evidence type="ECO:0000313" key="5">
    <source>
        <dbReference type="EMBL" id="MBM6703937.1"/>
    </source>
</evidence>
<accession>A0ABS2DRH2</accession>
<reference evidence="5 6" key="1">
    <citation type="journal article" date="2021" name="Sci. Rep.">
        <title>The distribution of antibiotic resistance genes in chicken gut microbiota commensals.</title>
        <authorList>
            <person name="Juricova H."/>
            <person name="Matiasovicova J."/>
            <person name="Kubasova T."/>
            <person name="Cejkova D."/>
            <person name="Rychlik I."/>
        </authorList>
    </citation>
    <scope>NUCLEOTIDE SEQUENCE [LARGE SCALE GENOMIC DNA]</scope>
    <source>
        <strain evidence="5 6">An829</strain>
    </source>
</reference>
<evidence type="ECO:0000259" key="4">
    <source>
        <dbReference type="PROSITE" id="PS50893"/>
    </source>
</evidence>
<evidence type="ECO:0000256" key="3">
    <source>
        <dbReference type="ARBA" id="ARBA00022840"/>
    </source>
</evidence>
<proteinExistence type="predicted"/>
<dbReference type="Gene3D" id="3.40.50.300">
    <property type="entry name" value="P-loop containing nucleotide triphosphate hydrolases"/>
    <property type="match status" value="2"/>
</dbReference>
<feature type="domain" description="ABC transporter" evidence="4">
    <location>
        <begin position="377"/>
        <end position="606"/>
    </location>
</feature>
<dbReference type="PANTHER" id="PTHR43038:SF3">
    <property type="entry name" value="ABC TRANSPORTER G FAMILY MEMBER 20 ISOFORM X1"/>
    <property type="match status" value="1"/>
</dbReference>
<keyword evidence="1" id="KW-1003">Cell membrane</keyword>
<sequence length="625" mass="67406">MISSPDFRKPPVLVRGLAKRFPGPDGKLFAALEDINFEMKTRALASLTGPDGAGKTTLLRLICGILSPDEGEVEVFGMRPDTENPEFVSLLGFMPQRFGLYEDLSVYENAEIFGALAGIAGRALESRFSELLTLTGLAGFEKRPAGKLSGGMKQKLGLACALLAEPKLLILDEPTVGVDPLSRRELARIVAEMRRRTGMSALISTAYLEEAEAADDVVLLADGRVIAQDAPKAIRARAAGRTFRATAINPDDATRTARTLMRRVAAVDPASPVLDAVPRGDAIEVLFVRAPASTDAAREALEALLAAPSMNERIEPPAPQGDRAPTLAVAKRVPRLEDAYAALTFTSGQNLTSTERATAAYGEAALLHSGGNEDPVIRADHIAKRFGGFTAVSDTSFTVAKGEIFGLLGPNGAGKTTTFRMLCGLLPPTEGDIAVAGADLRHAKSEARARVGYVAQKFSLYERLTTRQNLVYFGECYGVYGRRLDEAVDRLAREGSLMKHLSRRTAELPLGAKRELAMACALVHSPSILFLDEATSGADVAARRTFWRRIVSLAEAGTTVVVTTHFMEEAEYCDRFLIQDAGKVLVLGAPREVRRAVDADSIEEAFVRIVERNRANRRSPKEAEA</sequence>
<dbReference type="PROSITE" id="PS50893">
    <property type="entry name" value="ABC_TRANSPORTER_2"/>
    <property type="match status" value="2"/>
</dbReference>
<dbReference type="PANTHER" id="PTHR43038">
    <property type="entry name" value="ATP-BINDING CASSETTE, SUB-FAMILY H, MEMBER 1"/>
    <property type="match status" value="1"/>
</dbReference>
<evidence type="ECO:0000256" key="1">
    <source>
        <dbReference type="ARBA" id="ARBA00022475"/>
    </source>
</evidence>
<dbReference type="Proteomes" id="UP000715095">
    <property type="component" value="Unassembled WGS sequence"/>
</dbReference>
<dbReference type="SMART" id="SM00382">
    <property type="entry name" value="AAA"/>
    <property type="match status" value="2"/>
</dbReference>
<dbReference type="CDD" id="cd03230">
    <property type="entry name" value="ABC_DR_subfamily_A"/>
    <property type="match status" value="2"/>
</dbReference>
<keyword evidence="1" id="KW-0472">Membrane</keyword>
<keyword evidence="2" id="KW-0547">Nucleotide-binding</keyword>
<dbReference type="InterPro" id="IPR017871">
    <property type="entry name" value="ABC_transporter-like_CS"/>
</dbReference>
<feature type="domain" description="ABC transporter" evidence="4">
    <location>
        <begin position="12"/>
        <end position="247"/>
    </location>
</feature>
<protein>
    <submittedName>
        <fullName evidence="5">ABC transporter ATP-binding protein</fullName>
    </submittedName>
</protein>
<dbReference type="SUPFAM" id="SSF52540">
    <property type="entry name" value="P-loop containing nucleoside triphosphate hydrolases"/>
    <property type="match status" value="2"/>
</dbReference>
<dbReference type="PROSITE" id="PS00211">
    <property type="entry name" value="ABC_TRANSPORTER_1"/>
    <property type="match status" value="1"/>
</dbReference>
<dbReference type="InterPro" id="IPR003593">
    <property type="entry name" value="AAA+_ATPase"/>
</dbReference>
<comment type="caution">
    <text evidence="5">The sequence shown here is derived from an EMBL/GenBank/DDBJ whole genome shotgun (WGS) entry which is preliminary data.</text>
</comment>
<keyword evidence="3 5" id="KW-0067">ATP-binding</keyword>
<dbReference type="Pfam" id="PF00005">
    <property type="entry name" value="ABC_tran"/>
    <property type="match status" value="2"/>
</dbReference>
<dbReference type="RefSeq" id="WP_205102412.1">
    <property type="nucleotide sequence ID" value="NZ_JACJJC010000007.1"/>
</dbReference>
<dbReference type="EMBL" id="JACJJC010000007">
    <property type="protein sequence ID" value="MBM6703937.1"/>
    <property type="molecule type" value="Genomic_DNA"/>
</dbReference>